<dbReference type="Proteomes" id="UP000321513">
    <property type="component" value="Unassembled WGS sequence"/>
</dbReference>
<keyword evidence="4 5" id="KW-0560">Oxidoreductase</keyword>
<comment type="similarity">
    <text evidence="2 5 8">Belongs to the uricase family.</text>
</comment>
<dbReference type="NCBIfam" id="TIGR03383">
    <property type="entry name" value="urate_oxi"/>
    <property type="match status" value="1"/>
</dbReference>
<evidence type="ECO:0000256" key="3">
    <source>
        <dbReference type="ARBA" id="ARBA00022631"/>
    </source>
</evidence>
<dbReference type="EC" id="1.7.3.3" evidence="5 8"/>
<feature type="binding site" evidence="7">
    <location>
        <position position="218"/>
    </location>
    <ligand>
        <name>urate</name>
        <dbReference type="ChEBI" id="CHEBI:17775"/>
    </ligand>
</feature>
<keyword evidence="3 5" id="KW-0659">Purine metabolism</keyword>
<dbReference type="Pfam" id="PF01014">
    <property type="entry name" value="Uricase"/>
    <property type="match status" value="2"/>
</dbReference>
<sequence length="284" mass="32628">MKYKLVQDAYGKNAINLSKVTRHEAYHEFRQISVNVSLQGDFETVYTQGNNRKILPTDTQKNTVYALAKDHFVSSIEDFAIHLANHFFSNNPQVSQTTIEITEHLYSRMSFDGSEHPHTYQSKGNEKHVTTVVQDAHKTSVTSGIKGLLILKTTNSAFTDYIKDRYTTLKETTDRIFATECEATWVYNSYKLNFAELFEKVRNACLRTFAFHNSLSVQQTLYAMGEAVLEENPEIKEISLIMPNKHHIPFNLQQFGMENDNEIFIATDEPFGYITGTITREEEN</sequence>
<feature type="binding site" evidence="7">
    <location>
        <position position="175"/>
    </location>
    <ligand>
        <name>urate</name>
        <dbReference type="ChEBI" id="CHEBI:17775"/>
    </ligand>
</feature>
<comment type="function">
    <text evidence="5 8">Catalyzes the oxidation of uric acid to 5-hydroxyisourate, which is further processed to form (S)-allantoin.</text>
</comment>
<feature type="binding site" evidence="7">
    <location>
        <position position="57"/>
    </location>
    <ligand>
        <name>urate</name>
        <dbReference type="ChEBI" id="CHEBI:17775"/>
    </ligand>
</feature>
<protein>
    <recommendedName>
        <fullName evidence="5 8">Uricase</fullName>
        <ecNumber evidence="5 8">1.7.3.3</ecNumber>
    </recommendedName>
    <alternativeName>
        <fullName evidence="5">Urate oxidase</fullName>
    </alternativeName>
</protein>
<feature type="binding site" evidence="7">
    <location>
        <position position="244"/>
    </location>
    <ligand>
        <name>urate</name>
        <dbReference type="ChEBI" id="CHEBI:17775"/>
    </ligand>
</feature>
<feature type="binding site" evidence="7">
    <location>
        <position position="244"/>
    </location>
    <ligand>
        <name>5-hydroxyisourate</name>
        <dbReference type="ChEBI" id="CHEBI:18072"/>
    </ligand>
</feature>
<evidence type="ECO:0000256" key="6">
    <source>
        <dbReference type="PIRSR" id="PIRSR000241-1"/>
    </source>
</evidence>
<dbReference type="GO" id="GO:0006144">
    <property type="term" value="P:purine nucleobase metabolic process"/>
    <property type="evidence" value="ECO:0007669"/>
    <property type="project" value="UniProtKB-KW"/>
</dbReference>
<feature type="binding site" evidence="7">
    <location>
        <position position="57"/>
    </location>
    <ligand>
        <name>5-hydroxyisourate</name>
        <dbReference type="ChEBI" id="CHEBI:18072"/>
    </ligand>
</feature>
<feature type="binding site" evidence="7">
    <location>
        <position position="218"/>
    </location>
    <ligand>
        <name>5-hydroxyisourate</name>
        <dbReference type="ChEBI" id="CHEBI:18072"/>
    </ligand>
</feature>
<feature type="binding site" evidence="7">
    <location>
        <position position="175"/>
    </location>
    <ligand>
        <name>5-hydroxyisourate</name>
        <dbReference type="ChEBI" id="CHEBI:18072"/>
    </ligand>
</feature>
<dbReference type="PIRSF" id="PIRSF000241">
    <property type="entry name" value="Urate_oxidase"/>
    <property type="match status" value="1"/>
</dbReference>
<evidence type="ECO:0000256" key="7">
    <source>
        <dbReference type="PIRSR" id="PIRSR000241-2"/>
    </source>
</evidence>
<proteinExistence type="inferred from homology"/>
<evidence type="ECO:0000256" key="1">
    <source>
        <dbReference type="ARBA" id="ARBA00004831"/>
    </source>
</evidence>
<dbReference type="EMBL" id="BJYT01000001">
    <property type="protein sequence ID" value="GEO07981.1"/>
    <property type="molecule type" value="Genomic_DNA"/>
</dbReference>
<feature type="binding site" evidence="7">
    <location>
        <position position="158"/>
    </location>
    <ligand>
        <name>urate</name>
        <dbReference type="ChEBI" id="CHEBI:17775"/>
    </ligand>
</feature>
<comment type="caution">
    <text evidence="9">The sequence shown here is derived from an EMBL/GenBank/DDBJ whole genome shotgun (WGS) entry which is preliminary data.</text>
</comment>
<dbReference type="UniPathway" id="UPA00394">
    <property type="reaction ID" value="UER00650"/>
</dbReference>
<dbReference type="GO" id="GO:0004846">
    <property type="term" value="F:urate oxidase activity"/>
    <property type="evidence" value="ECO:0007669"/>
    <property type="project" value="UniProtKB-EC"/>
</dbReference>
<evidence type="ECO:0000256" key="4">
    <source>
        <dbReference type="ARBA" id="ARBA00023002"/>
    </source>
</evidence>
<feature type="active site" description="Charge relay system" evidence="6">
    <location>
        <position position="57"/>
    </location>
</feature>
<name>A0A512B7P7_9BACT</name>
<feature type="binding site" evidence="7">
    <location>
        <position position="158"/>
    </location>
    <ligand>
        <name>5-hydroxyisourate</name>
        <dbReference type="ChEBI" id="CHEBI:18072"/>
    </ligand>
</feature>
<evidence type="ECO:0000256" key="8">
    <source>
        <dbReference type="RuleBase" id="RU004455"/>
    </source>
</evidence>
<dbReference type="InterPro" id="IPR002042">
    <property type="entry name" value="Uricase"/>
</dbReference>
<evidence type="ECO:0000313" key="10">
    <source>
        <dbReference type="Proteomes" id="UP000321513"/>
    </source>
</evidence>
<dbReference type="RefSeq" id="WP_147201923.1">
    <property type="nucleotide sequence ID" value="NZ_BJYT01000001.1"/>
</dbReference>
<gene>
    <name evidence="9" type="ORF">SAE01_04770</name>
</gene>
<dbReference type="GO" id="GO:0019628">
    <property type="term" value="P:urate catabolic process"/>
    <property type="evidence" value="ECO:0007669"/>
    <property type="project" value="UniProtKB-UniPathway"/>
</dbReference>
<feature type="binding site" evidence="7">
    <location>
        <position position="217"/>
    </location>
    <ligand>
        <name>5-hydroxyisourate</name>
        <dbReference type="ChEBI" id="CHEBI:18072"/>
    </ligand>
</feature>
<evidence type="ECO:0000256" key="2">
    <source>
        <dbReference type="ARBA" id="ARBA00009760"/>
    </source>
</evidence>
<dbReference type="AlphaFoldDB" id="A0A512B7P7"/>
<dbReference type="PANTHER" id="PTHR42874">
    <property type="entry name" value="URICASE"/>
    <property type="match status" value="1"/>
</dbReference>
<dbReference type="SUPFAM" id="SSF55620">
    <property type="entry name" value="Tetrahydrobiopterin biosynthesis enzymes-like"/>
    <property type="match status" value="2"/>
</dbReference>
<comment type="catalytic activity">
    <reaction evidence="5 8">
        <text>urate + O2 + H2O = 5-hydroxyisourate + H2O2</text>
        <dbReference type="Rhea" id="RHEA:21368"/>
        <dbReference type="ChEBI" id="CHEBI:15377"/>
        <dbReference type="ChEBI" id="CHEBI:15379"/>
        <dbReference type="ChEBI" id="CHEBI:16240"/>
        <dbReference type="ChEBI" id="CHEBI:17775"/>
        <dbReference type="ChEBI" id="CHEBI:18072"/>
        <dbReference type="EC" id="1.7.3.3"/>
    </reaction>
</comment>
<keyword evidence="10" id="KW-1185">Reference proteome</keyword>
<dbReference type="OrthoDB" id="9809009at2"/>
<feature type="binding site" evidence="7">
    <location>
        <position position="57"/>
    </location>
    <ligand>
        <name>O2</name>
        <dbReference type="ChEBI" id="CHEBI:15379"/>
    </ligand>
</feature>
<dbReference type="PRINTS" id="PR00093">
    <property type="entry name" value="URICASE"/>
</dbReference>
<feature type="binding site" evidence="7">
    <location>
        <position position="244"/>
    </location>
    <ligand>
        <name>O2</name>
        <dbReference type="ChEBI" id="CHEBI:15379"/>
    </ligand>
</feature>
<comment type="pathway">
    <text evidence="1 5">Purine metabolism; urate degradation; (S)-allantoin from urate: step 1/3.</text>
</comment>
<feature type="active site" description="Charge relay system" evidence="6">
    <location>
        <position position="12"/>
    </location>
</feature>
<evidence type="ECO:0000256" key="5">
    <source>
        <dbReference type="PIRNR" id="PIRNR000241"/>
    </source>
</evidence>
<dbReference type="PANTHER" id="PTHR42874:SF1">
    <property type="entry name" value="URICASE"/>
    <property type="match status" value="1"/>
</dbReference>
<dbReference type="Gene3D" id="3.10.270.10">
    <property type="entry name" value="Urate Oxidase"/>
    <property type="match status" value="1"/>
</dbReference>
<feature type="binding site" evidence="7">
    <location>
        <position position="217"/>
    </location>
    <ligand>
        <name>urate</name>
        <dbReference type="ChEBI" id="CHEBI:17775"/>
    </ligand>
</feature>
<evidence type="ECO:0000313" key="9">
    <source>
        <dbReference type="EMBL" id="GEO07981.1"/>
    </source>
</evidence>
<organism evidence="9 10">
    <name type="scientific">Segetibacter aerophilus</name>
    <dbReference type="NCBI Taxonomy" id="670293"/>
    <lineage>
        <taxon>Bacteria</taxon>
        <taxon>Pseudomonadati</taxon>
        <taxon>Bacteroidota</taxon>
        <taxon>Chitinophagia</taxon>
        <taxon>Chitinophagales</taxon>
        <taxon>Chitinophagaceae</taxon>
        <taxon>Segetibacter</taxon>
    </lineage>
</organism>
<feature type="active site" description="Charge relay system" evidence="6">
    <location>
        <position position="246"/>
    </location>
</feature>
<reference evidence="9 10" key="1">
    <citation type="submission" date="2019-07" db="EMBL/GenBank/DDBJ databases">
        <title>Whole genome shotgun sequence of Segetibacter aerophilus NBRC 106135.</title>
        <authorList>
            <person name="Hosoyama A."/>
            <person name="Uohara A."/>
            <person name="Ohji S."/>
            <person name="Ichikawa N."/>
        </authorList>
    </citation>
    <scope>NUCLEOTIDE SEQUENCE [LARGE SCALE GENOMIC DNA]</scope>
    <source>
        <strain evidence="9 10">NBRC 106135</strain>
    </source>
</reference>
<accession>A0A512B7P7</accession>
<feature type="binding site" evidence="7">
    <location>
        <position position="58"/>
    </location>
    <ligand>
        <name>urate</name>
        <dbReference type="ChEBI" id="CHEBI:17775"/>
    </ligand>
</feature>